<comment type="caution">
    <text evidence="1">The sequence shown here is derived from an EMBL/GenBank/DDBJ whole genome shotgun (WGS) entry which is preliminary data.</text>
</comment>
<keyword evidence="2" id="KW-1185">Reference proteome</keyword>
<name>A0A9X9LEK6_GULGU</name>
<organism evidence="1 2">
    <name type="scientific">Gulo gulo</name>
    <name type="common">Wolverine</name>
    <name type="synonym">Gluton</name>
    <dbReference type="NCBI Taxonomy" id="48420"/>
    <lineage>
        <taxon>Eukaryota</taxon>
        <taxon>Metazoa</taxon>
        <taxon>Chordata</taxon>
        <taxon>Craniata</taxon>
        <taxon>Vertebrata</taxon>
        <taxon>Euteleostomi</taxon>
        <taxon>Mammalia</taxon>
        <taxon>Eutheria</taxon>
        <taxon>Laurasiatheria</taxon>
        <taxon>Carnivora</taxon>
        <taxon>Caniformia</taxon>
        <taxon>Musteloidea</taxon>
        <taxon>Mustelidae</taxon>
        <taxon>Guloninae</taxon>
        <taxon>Gulo</taxon>
    </lineage>
</organism>
<reference evidence="1 2" key="1">
    <citation type="submission" date="2018-10" db="EMBL/GenBank/DDBJ databases">
        <authorList>
            <person name="Ekblom R."/>
            <person name="Jareborg N."/>
        </authorList>
    </citation>
    <scope>NUCLEOTIDE SEQUENCE [LARGE SCALE GENOMIC DNA]</scope>
    <source>
        <tissue evidence="1">Muscle</tissue>
    </source>
</reference>
<accession>A0A9X9LEK6</accession>
<dbReference type="AlphaFoldDB" id="A0A9X9LEK6"/>
<gene>
    <name evidence="1" type="ORF">BN2614_LOCUS2</name>
</gene>
<evidence type="ECO:0000313" key="1">
    <source>
        <dbReference type="EMBL" id="VCW66296.1"/>
    </source>
</evidence>
<evidence type="ECO:0000313" key="2">
    <source>
        <dbReference type="Proteomes" id="UP000269945"/>
    </source>
</evidence>
<protein>
    <submittedName>
        <fullName evidence="1">Uncharacterized protein</fullName>
    </submittedName>
</protein>
<dbReference type="Proteomes" id="UP000269945">
    <property type="component" value="Unassembled WGS sequence"/>
</dbReference>
<dbReference type="EMBL" id="CYRY02001667">
    <property type="protein sequence ID" value="VCW66296.1"/>
    <property type="molecule type" value="Genomic_DNA"/>
</dbReference>
<proteinExistence type="predicted"/>
<sequence length="80" mass="8854">MNKLSTHGTTTGPADVFFHFRQFHKNSRSHGTNSLNWPGHTPHADFVAFPTLLVQSEIILSPAVRDSLVLLEAVSQDSLQ</sequence>